<evidence type="ECO:0000256" key="3">
    <source>
        <dbReference type="SAM" id="MobiDB-lite"/>
    </source>
</evidence>
<reference evidence="4 5" key="1">
    <citation type="submission" date="2019-06" db="EMBL/GenBank/DDBJ databases">
        <title>Draft genome sequence of the filamentous fungus Phialemoniopsis curvata isolated from diesel fuel.</title>
        <authorList>
            <person name="Varaljay V.A."/>
            <person name="Lyon W.J."/>
            <person name="Crouch A.L."/>
            <person name="Drake C.E."/>
            <person name="Hollomon J.M."/>
            <person name="Nadeau L.J."/>
            <person name="Nunn H.S."/>
            <person name="Stevenson B.S."/>
            <person name="Bojanowski C.L."/>
            <person name="Crookes-Goodson W.J."/>
        </authorList>
    </citation>
    <scope>NUCLEOTIDE SEQUENCE [LARGE SCALE GENOMIC DNA]</scope>
    <source>
        <strain evidence="4 5">D216</strain>
    </source>
</reference>
<dbReference type="RefSeq" id="XP_030993352.1">
    <property type="nucleotide sequence ID" value="XM_031142384.1"/>
</dbReference>
<evidence type="ECO:0000256" key="2">
    <source>
        <dbReference type="ARBA" id="ARBA00038358"/>
    </source>
</evidence>
<dbReference type="Proteomes" id="UP000319257">
    <property type="component" value="Unassembled WGS sequence"/>
</dbReference>
<dbReference type="InParanoid" id="A0A507B3K9"/>
<feature type="region of interest" description="Disordered" evidence="3">
    <location>
        <begin position="1"/>
        <end position="22"/>
    </location>
</feature>
<dbReference type="Gene3D" id="1.50.10.10">
    <property type="match status" value="1"/>
</dbReference>
<name>A0A507B3K9_9PEZI</name>
<evidence type="ECO:0000313" key="4">
    <source>
        <dbReference type="EMBL" id="TPX11641.1"/>
    </source>
</evidence>
<comment type="similarity">
    <text evidence="2">Belongs to the glycosyl hydrolase 88 family.</text>
</comment>
<dbReference type="InterPro" id="IPR008928">
    <property type="entry name" value="6-hairpin_glycosidase_sf"/>
</dbReference>
<dbReference type="EMBL" id="SKBQ01000047">
    <property type="protein sequence ID" value="TPX11641.1"/>
    <property type="molecule type" value="Genomic_DNA"/>
</dbReference>
<comment type="caution">
    <text evidence="4">The sequence shown here is derived from an EMBL/GenBank/DDBJ whole genome shotgun (WGS) entry which is preliminary data.</text>
</comment>
<protein>
    <recommendedName>
        <fullName evidence="6">Unsaturated glucuronyl hydrolase</fullName>
    </recommendedName>
</protein>
<feature type="compositionally biased region" description="Polar residues" evidence="3">
    <location>
        <begin position="11"/>
        <end position="22"/>
    </location>
</feature>
<dbReference type="SUPFAM" id="SSF48208">
    <property type="entry name" value="Six-hairpin glycosidases"/>
    <property type="match status" value="1"/>
</dbReference>
<dbReference type="AlphaFoldDB" id="A0A507B3K9"/>
<gene>
    <name evidence="4" type="ORF">E0L32_007620</name>
</gene>
<dbReference type="OrthoDB" id="2317065at2759"/>
<dbReference type="PANTHER" id="PTHR36845:SF1">
    <property type="entry name" value="HYDROLASE, PUTATIVE (AFU_ORTHOLOGUE AFUA_7G05090)-RELATED"/>
    <property type="match status" value="1"/>
</dbReference>
<keyword evidence="5" id="KW-1185">Reference proteome</keyword>
<sequence>MPPAAIEPESSEMSNGLLNGTSLKTNGDIHDTKWSESSSQEANSVSLKQSWGWGGLYADFYRDLYAENITAKIMHVAQRYTGTNASDIPTFYPEIVPQSGDNEGQYKHRPVDFWTSGFFPGSIYLLLERSTRYPKSMGHQDTRLTLSQVRDELEVLGKRWSDPLRRMAHRTDTHDLGFMVMPHMRLRWELCHERDALENIKTAAVSLYSRFDARVGAIRSWDALLFLDNVQIRDKSSNFLVIIDSLCNLEMLYYAAAHTGYGYLAEAATTHAKTLKRTHLRKELSHKRPGYEGALYSTCHVVNFSPATGHIQEVRTAQGYSRDTTWSRGQGWAILGYAQSFAWTGDEELLDAACGLAEYFLLRLESAPAYVEILQSTGDGSAPQKAGRYVPLWDFDAPVEDIQAPLRDVSAGVIAANGMLVLAQALTARGQHERAKRYLGSALRIVDDTLKFSLSQQKMRLQTGANGIASAVPCNEDEVMFESVLRNSTVSWHEHNLSASGDHGLVYADYYLIEFGNRLLQLGYGNI</sequence>
<dbReference type="GO" id="GO:0000272">
    <property type="term" value="P:polysaccharide catabolic process"/>
    <property type="evidence" value="ECO:0007669"/>
    <property type="project" value="TreeGrafter"/>
</dbReference>
<dbReference type="GeneID" id="41975067"/>
<proteinExistence type="inferred from homology"/>
<dbReference type="GO" id="GO:0052757">
    <property type="term" value="F:chondroitin hydrolase activity"/>
    <property type="evidence" value="ECO:0007669"/>
    <property type="project" value="TreeGrafter"/>
</dbReference>
<keyword evidence="1" id="KW-0378">Hydrolase</keyword>
<organism evidence="4 5">
    <name type="scientific">Thyridium curvatum</name>
    <dbReference type="NCBI Taxonomy" id="1093900"/>
    <lineage>
        <taxon>Eukaryota</taxon>
        <taxon>Fungi</taxon>
        <taxon>Dikarya</taxon>
        <taxon>Ascomycota</taxon>
        <taxon>Pezizomycotina</taxon>
        <taxon>Sordariomycetes</taxon>
        <taxon>Sordariomycetidae</taxon>
        <taxon>Thyridiales</taxon>
        <taxon>Thyridiaceae</taxon>
        <taxon>Thyridium</taxon>
    </lineage>
</organism>
<dbReference type="InterPro" id="IPR052369">
    <property type="entry name" value="UG_Glycosaminoglycan_Hydrolase"/>
</dbReference>
<accession>A0A507B3K9</accession>
<evidence type="ECO:0000313" key="5">
    <source>
        <dbReference type="Proteomes" id="UP000319257"/>
    </source>
</evidence>
<dbReference type="InterPro" id="IPR012341">
    <property type="entry name" value="6hp_glycosidase-like_sf"/>
</dbReference>
<evidence type="ECO:0000256" key="1">
    <source>
        <dbReference type="ARBA" id="ARBA00022801"/>
    </source>
</evidence>
<evidence type="ECO:0008006" key="6">
    <source>
        <dbReference type="Google" id="ProtNLM"/>
    </source>
</evidence>
<dbReference type="PANTHER" id="PTHR36845">
    <property type="entry name" value="HYDROLASE, PUTATIVE (AFU_ORTHOLOGUE AFUA_7G05090)-RELATED"/>
    <property type="match status" value="1"/>
</dbReference>